<accession>A0ABX1E1J3</accession>
<reference evidence="1 2" key="1">
    <citation type="submission" date="2020-03" db="EMBL/GenBank/DDBJ databases">
        <title>Roseomonas selenitidurans sp. nov. isolated from urban soil.</title>
        <authorList>
            <person name="Liu H."/>
        </authorList>
    </citation>
    <scope>NUCLEOTIDE SEQUENCE [LARGE SCALE GENOMIC DNA]</scope>
    <source>
        <strain evidence="1 2">BU-1</strain>
    </source>
</reference>
<dbReference type="Proteomes" id="UP000787635">
    <property type="component" value="Unassembled WGS sequence"/>
</dbReference>
<comment type="caution">
    <text evidence="1">The sequence shown here is derived from an EMBL/GenBank/DDBJ whole genome shotgun (WGS) entry which is preliminary data.</text>
</comment>
<sequence>MRAPPLAAFRATGYEAAGIVVRIGARSPAMEALLARHGARRAAFITAWNPRSRRMPAGWNRRMQDRLRQAAGVTVLAEGFGRGPGWAEHHLLLAGAPGRLLVLARRFRQWAIVALGPGQPARLLLAYRPSRAG</sequence>
<evidence type="ECO:0000313" key="1">
    <source>
        <dbReference type="EMBL" id="NKC29678.1"/>
    </source>
</evidence>
<protein>
    <submittedName>
        <fullName evidence="1">DUF3293 domain-containing protein</fullName>
    </submittedName>
</protein>
<organism evidence="1 2">
    <name type="scientific">Falsiroseomonas selenitidurans</name>
    <dbReference type="NCBI Taxonomy" id="2716335"/>
    <lineage>
        <taxon>Bacteria</taxon>
        <taxon>Pseudomonadati</taxon>
        <taxon>Pseudomonadota</taxon>
        <taxon>Alphaproteobacteria</taxon>
        <taxon>Acetobacterales</taxon>
        <taxon>Roseomonadaceae</taxon>
        <taxon>Falsiroseomonas</taxon>
    </lineage>
</organism>
<gene>
    <name evidence="1" type="ORF">HEQ75_02300</name>
</gene>
<dbReference type="Pfam" id="PF11697">
    <property type="entry name" value="DUF3293"/>
    <property type="match status" value="1"/>
</dbReference>
<name>A0ABX1E1J3_9PROT</name>
<dbReference type="RefSeq" id="WP_168027296.1">
    <property type="nucleotide sequence ID" value="NZ_JAAVNE010000002.1"/>
</dbReference>
<evidence type="ECO:0000313" key="2">
    <source>
        <dbReference type="Proteomes" id="UP000787635"/>
    </source>
</evidence>
<dbReference type="InterPro" id="IPR021710">
    <property type="entry name" value="DUF3293"/>
</dbReference>
<keyword evidence="2" id="KW-1185">Reference proteome</keyword>
<dbReference type="EMBL" id="JAAVNE010000002">
    <property type="protein sequence ID" value="NKC29678.1"/>
    <property type="molecule type" value="Genomic_DNA"/>
</dbReference>
<proteinExistence type="predicted"/>